<organism evidence="1 2">
    <name type="scientific">Phasianus colchicus</name>
    <name type="common">Common pheasant</name>
    <dbReference type="NCBI Taxonomy" id="9054"/>
    <lineage>
        <taxon>Eukaryota</taxon>
        <taxon>Metazoa</taxon>
        <taxon>Chordata</taxon>
        <taxon>Craniata</taxon>
        <taxon>Vertebrata</taxon>
        <taxon>Euteleostomi</taxon>
        <taxon>Archelosauria</taxon>
        <taxon>Archosauria</taxon>
        <taxon>Dinosauria</taxon>
        <taxon>Saurischia</taxon>
        <taxon>Theropoda</taxon>
        <taxon>Coelurosauria</taxon>
        <taxon>Aves</taxon>
        <taxon>Neognathae</taxon>
        <taxon>Galloanserae</taxon>
        <taxon>Galliformes</taxon>
        <taxon>Phasianidae</taxon>
        <taxon>Phasianinae</taxon>
        <taxon>Phasianus</taxon>
    </lineage>
</organism>
<name>A0A669QSM8_PHACC</name>
<evidence type="ECO:0000313" key="2">
    <source>
        <dbReference type="Proteomes" id="UP000472261"/>
    </source>
</evidence>
<protein>
    <submittedName>
        <fullName evidence="1">Uncharacterized protein</fullName>
    </submittedName>
</protein>
<reference evidence="1" key="2">
    <citation type="submission" date="2025-09" db="UniProtKB">
        <authorList>
            <consortium name="Ensembl"/>
        </authorList>
    </citation>
    <scope>IDENTIFICATION</scope>
</reference>
<accession>A0A669QSM8</accession>
<reference evidence="1" key="1">
    <citation type="submission" date="2025-08" db="UniProtKB">
        <authorList>
            <consortium name="Ensembl"/>
        </authorList>
    </citation>
    <scope>IDENTIFICATION</scope>
</reference>
<dbReference type="AlphaFoldDB" id="A0A669QSM8"/>
<evidence type="ECO:0000313" key="1">
    <source>
        <dbReference type="Ensembl" id="ENSPCLP00000023754.1"/>
    </source>
</evidence>
<keyword evidence="2" id="KW-1185">Reference proteome</keyword>
<dbReference type="Ensembl" id="ENSPCLT00000033006.1">
    <property type="protein sequence ID" value="ENSPCLP00000023754.1"/>
    <property type="gene ID" value="ENSPCLG00000020962.1"/>
</dbReference>
<proteinExistence type="predicted"/>
<sequence>MFARYTHAMMGYHAPHEPHMHLMVYTHAYPVGLGMHPMVCVCISWSLHALCMHSSHAPTPYIQLLPLSLPPQSTSFASHPTCTSTEVLCLKAKEPFASSKTNKGPRLFALLHWKPGWYHLQLQNPKWCQLTPCTHSPHAPKPA</sequence>
<dbReference type="Proteomes" id="UP000472261">
    <property type="component" value="Unplaced"/>
</dbReference>